<dbReference type="AlphaFoldDB" id="A0A0D7WEZ6"/>
<name>A0A0D7WEZ6_9FLAO</name>
<gene>
    <name evidence="2" type="ORF">PW52_02160</name>
</gene>
<comment type="caution">
    <text evidence="2">The sequence shown here is derived from an EMBL/GenBank/DDBJ whole genome shotgun (WGS) entry which is preliminary data.</text>
</comment>
<keyword evidence="3" id="KW-1185">Reference proteome</keyword>
<dbReference type="InterPro" id="IPR058848">
    <property type="entry name" value="Ulvan_lyase_C"/>
</dbReference>
<dbReference type="OrthoDB" id="8732671at2"/>
<organism evidence="2 3">
    <name type="scientific">Neotamlana sedimentorum</name>
    <dbReference type="NCBI Taxonomy" id="1435349"/>
    <lineage>
        <taxon>Bacteria</taxon>
        <taxon>Pseudomonadati</taxon>
        <taxon>Bacteroidota</taxon>
        <taxon>Flavobacteriia</taxon>
        <taxon>Flavobacteriales</taxon>
        <taxon>Flavobacteriaceae</taxon>
        <taxon>Neotamlana</taxon>
    </lineage>
</organism>
<dbReference type="Gene3D" id="2.70.98.70">
    <property type="match status" value="1"/>
</dbReference>
<accession>A0A0D7WEZ6</accession>
<dbReference type="Proteomes" id="UP000032578">
    <property type="component" value="Unassembled WGS sequence"/>
</dbReference>
<evidence type="ECO:0000313" key="2">
    <source>
        <dbReference type="EMBL" id="KJD37253.1"/>
    </source>
</evidence>
<proteinExistence type="predicted"/>
<dbReference type="InterPro" id="IPR008929">
    <property type="entry name" value="Chondroitin_lyas"/>
</dbReference>
<reference evidence="2 3" key="1">
    <citation type="submission" date="2014-11" db="EMBL/GenBank/DDBJ databases">
        <title>Tamlana sedimentorum sp. nov., isolated from shallow sand sediments of the Sea of Japan.</title>
        <authorList>
            <person name="Romanenko L.A."/>
        </authorList>
    </citation>
    <scope>NUCLEOTIDE SEQUENCE [LARGE SCALE GENOMIC DNA]</scope>
    <source>
        <strain evidence="2 3">JCM 19808</strain>
    </source>
</reference>
<protein>
    <recommendedName>
        <fullName evidence="1">Endo-acting ulvan lyase C-terminal domain-containing protein</fullName>
    </recommendedName>
</protein>
<dbReference type="STRING" id="1435349.PW52_02160"/>
<dbReference type="PATRIC" id="fig|1435349.4.peg.449"/>
<evidence type="ECO:0000259" key="1">
    <source>
        <dbReference type="Pfam" id="PF26374"/>
    </source>
</evidence>
<dbReference type="RefSeq" id="WP_044631243.1">
    <property type="nucleotide sequence ID" value="NZ_JTDW01000001.1"/>
</dbReference>
<dbReference type="EMBL" id="JTDW01000001">
    <property type="protein sequence ID" value="KJD37253.1"/>
    <property type="molecule type" value="Genomic_DNA"/>
</dbReference>
<feature type="domain" description="Endo-acting ulvan lyase C-terminal" evidence="1">
    <location>
        <begin position="761"/>
        <end position="844"/>
    </location>
</feature>
<dbReference type="Pfam" id="PF26374">
    <property type="entry name" value="Ulvan_lyaseC"/>
    <property type="match status" value="1"/>
</dbReference>
<dbReference type="Gene3D" id="1.50.10.100">
    <property type="entry name" value="Chondroitin AC/alginate lyase"/>
    <property type="match status" value="1"/>
</dbReference>
<evidence type="ECO:0000313" key="3">
    <source>
        <dbReference type="Proteomes" id="UP000032578"/>
    </source>
</evidence>
<dbReference type="SUPFAM" id="SSF48230">
    <property type="entry name" value="Chondroitin AC/alginate lyase"/>
    <property type="match status" value="1"/>
</dbReference>
<sequence length="883" mass="99854">MKFKNIVVVILTCCLNVVVAQKAEHPRIYTKTSERTNIINKIETEAWAKTAWEALLQDIDVHVNRHATNPEWMVSRLAMYWKDGERYTQCYIKNQDWNYGEGNAPLPTVRLPGMRRWNDFVNVPLEDRTPYNETGDMLGISRSSADKTPVLVPYKETGHMIRQNNSEILKLAEKSAFAYFITQEEKYAKFSADIFWTWMLGTYYMQPPLDPEKSSKGPGGYAPGGILGYYDYEVIHDDRQDFAAAIYDFLYNYLNANPHKHLKTIDKSVTDVSSEVFKRFIEIGLVRGGKKGNWNVNRYRHIMNSILVLEPNEFYDDKKGRDYYIPFYTEKSGDHYAGLPEIVANYNKVTGLWPESPGYASGMIPFVLEMGLKLYNSGVNTLAGNPIIEKAALANLGWLDARGNLVLFGDMRGGPANMSAFESLLTYAIWEGNTETAKSMATAIRKNIASGQYKRENSGWQGIIFNQPLPESGSELPFHKAAYSPFHRHIIMKNGNDEANGLMFTLYGGRYQSHLAENGLAMQFYSNGWVMSPDASAYESYWSKDAGYHRGITGSNTIVPGYKKGVISINAMEPSVDTTNSFYNTASVSDNVSFADVSAEEKRRLVAMIRTSETTGYYVDVFRSNQNNNDYIHHNLGHSVSLKNTSNTTLKLNDVNDLGTQYDKNYSFFKNQKKIKFNEDFNATWDVEDLTVNMWMMGQNNRELYTVTAPPTTLRSDITPNQINKSPETTPTLIVRQNGINGAEHPFVSVFETFKTGEKAIKNISKIEANESVVGIKVEGEHSTQIILSSTDQKLFKPLKGIAFEGIFGVISEKNNAFEYLYLGTGKSLQHGNFKIEAINETVSAELRYKDGRYFYSSDKPVSIKLNKGKAKTYPAGYHIEIK</sequence>